<reference evidence="8 9" key="1">
    <citation type="submission" date="2013-05" db="EMBL/GenBank/DDBJ databases">
        <title>Genome assembly of Chondromyces apiculatus DSM 436.</title>
        <authorList>
            <person name="Sharma G."/>
            <person name="Khatri I."/>
            <person name="Kaur C."/>
            <person name="Mayilraj S."/>
            <person name="Subramanian S."/>
        </authorList>
    </citation>
    <scope>NUCLEOTIDE SEQUENCE [LARGE SCALE GENOMIC DNA]</scope>
    <source>
        <strain evidence="8 9">DSM 436</strain>
    </source>
</reference>
<dbReference type="PROSITE" id="PS00671">
    <property type="entry name" value="D_2_HYDROXYACID_DH_3"/>
    <property type="match status" value="1"/>
</dbReference>
<evidence type="ECO:0000256" key="4">
    <source>
        <dbReference type="RuleBase" id="RU003719"/>
    </source>
</evidence>
<dbReference type="InterPro" id="IPR006140">
    <property type="entry name" value="D-isomer_DH_NAD-bd"/>
</dbReference>
<feature type="domain" description="D-isomer specific 2-hydroxyacid dehydrogenase NAD-binding" evidence="7">
    <location>
        <begin position="143"/>
        <end position="315"/>
    </location>
</feature>
<dbReference type="eggNOG" id="COG1052">
    <property type="taxonomic scope" value="Bacteria"/>
</dbReference>
<dbReference type="InterPro" id="IPR050857">
    <property type="entry name" value="D-2-hydroxyacid_DH"/>
</dbReference>
<dbReference type="Pfam" id="PF02826">
    <property type="entry name" value="2-Hacid_dh_C"/>
    <property type="match status" value="1"/>
</dbReference>
<comment type="similarity">
    <text evidence="1 4">Belongs to the D-isomer specific 2-hydroxyacid dehydrogenase family.</text>
</comment>
<evidence type="ECO:0000256" key="5">
    <source>
        <dbReference type="SAM" id="MobiDB-lite"/>
    </source>
</evidence>
<dbReference type="Proteomes" id="UP000019678">
    <property type="component" value="Unassembled WGS sequence"/>
</dbReference>
<dbReference type="PANTHER" id="PTHR42789:SF1">
    <property type="entry name" value="D-ISOMER SPECIFIC 2-HYDROXYACID DEHYDROGENASE FAMILY PROTEIN (AFU_ORTHOLOGUE AFUA_6G10090)"/>
    <property type="match status" value="1"/>
</dbReference>
<dbReference type="CDD" id="cd12169">
    <property type="entry name" value="PGDH_like_1"/>
    <property type="match status" value="1"/>
</dbReference>
<evidence type="ECO:0000259" key="6">
    <source>
        <dbReference type="Pfam" id="PF00389"/>
    </source>
</evidence>
<sequence length="352" mass="37494">MTQADPVSTAASSPSSSPTPSSSVPPSPLRIAVLEDYQGVARSMADWPSLAPRAEATFFHDVVSDVDALVERLAPFDILVLMRERTQVGADLIARLPRLALITTMGTRNAAIDLGAARARGIVVSGTEKGPHAELATPTLAWGLVLALTRGIVGQATSVRQGGWQREIGVDIEGKTLGLLGLGRIGRQVARFGQAFGMTTIAWSQNLTDEAAASAGVRRVDKDTLFAASDVLSVHLVLSGRSRGLVDDAALRRMKPTAYLVNTSRGPIVDEAALLSALTERRIAGAALDVFDAEPLPQGHPFRTLDNVLATPHIGYVTENGYRSGYGQMVEDIRAFLDGRPIRVLGDDATWR</sequence>
<dbReference type="InterPro" id="IPR029753">
    <property type="entry name" value="D-isomer_DH_CS"/>
</dbReference>
<keyword evidence="9" id="KW-1185">Reference proteome</keyword>
<dbReference type="EMBL" id="ASRX01000005">
    <property type="protein sequence ID" value="EYF08252.1"/>
    <property type="molecule type" value="Genomic_DNA"/>
</dbReference>
<dbReference type="InterPro" id="IPR036291">
    <property type="entry name" value="NAD(P)-bd_dom_sf"/>
</dbReference>
<evidence type="ECO:0000259" key="7">
    <source>
        <dbReference type="Pfam" id="PF02826"/>
    </source>
</evidence>
<dbReference type="FunFam" id="3.40.50.720:FF:000203">
    <property type="entry name" value="D-3-phosphoglycerate dehydrogenase (SerA)"/>
    <property type="match status" value="1"/>
</dbReference>
<dbReference type="Pfam" id="PF00389">
    <property type="entry name" value="2-Hacid_dh"/>
    <property type="match status" value="1"/>
</dbReference>
<evidence type="ECO:0000256" key="1">
    <source>
        <dbReference type="ARBA" id="ARBA00005854"/>
    </source>
</evidence>
<dbReference type="SUPFAM" id="SSF52283">
    <property type="entry name" value="Formate/glycerate dehydrogenase catalytic domain-like"/>
    <property type="match status" value="1"/>
</dbReference>
<gene>
    <name evidence="8" type="ORF">CAP_6013</name>
</gene>
<evidence type="ECO:0000256" key="3">
    <source>
        <dbReference type="ARBA" id="ARBA00023027"/>
    </source>
</evidence>
<dbReference type="SUPFAM" id="SSF51735">
    <property type="entry name" value="NAD(P)-binding Rossmann-fold domains"/>
    <property type="match status" value="1"/>
</dbReference>
<protein>
    <submittedName>
        <fullName evidence="8">D-3-phosphoglycerate dehydrogenase</fullName>
    </submittedName>
</protein>
<dbReference type="GO" id="GO:0016616">
    <property type="term" value="F:oxidoreductase activity, acting on the CH-OH group of donors, NAD or NADP as acceptor"/>
    <property type="evidence" value="ECO:0007669"/>
    <property type="project" value="InterPro"/>
</dbReference>
<evidence type="ECO:0000313" key="8">
    <source>
        <dbReference type="EMBL" id="EYF08252.1"/>
    </source>
</evidence>
<accession>A0A017TH41</accession>
<dbReference type="Gene3D" id="3.40.50.720">
    <property type="entry name" value="NAD(P)-binding Rossmann-like Domain"/>
    <property type="match status" value="2"/>
</dbReference>
<dbReference type="GO" id="GO:0051287">
    <property type="term" value="F:NAD binding"/>
    <property type="evidence" value="ECO:0007669"/>
    <property type="project" value="InterPro"/>
</dbReference>
<evidence type="ECO:0000313" key="9">
    <source>
        <dbReference type="Proteomes" id="UP000019678"/>
    </source>
</evidence>
<name>A0A017TH41_9BACT</name>
<dbReference type="AlphaFoldDB" id="A0A017TH41"/>
<feature type="domain" description="D-isomer specific 2-hydroxyacid dehydrogenase catalytic" evidence="6">
    <location>
        <begin position="60"/>
        <end position="342"/>
    </location>
</feature>
<dbReference type="InterPro" id="IPR006139">
    <property type="entry name" value="D-isomer_2_OHA_DH_cat_dom"/>
</dbReference>
<keyword evidence="2 4" id="KW-0560">Oxidoreductase</keyword>
<keyword evidence="3" id="KW-0520">NAD</keyword>
<feature type="compositionally biased region" description="Low complexity" evidence="5">
    <location>
        <begin position="1"/>
        <end position="22"/>
    </location>
</feature>
<dbReference type="PANTHER" id="PTHR42789">
    <property type="entry name" value="D-ISOMER SPECIFIC 2-HYDROXYACID DEHYDROGENASE FAMILY PROTEIN (AFU_ORTHOLOGUE AFUA_6G10090)"/>
    <property type="match status" value="1"/>
</dbReference>
<feature type="region of interest" description="Disordered" evidence="5">
    <location>
        <begin position="1"/>
        <end position="28"/>
    </location>
</feature>
<organism evidence="8 9">
    <name type="scientific">Chondromyces apiculatus DSM 436</name>
    <dbReference type="NCBI Taxonomy" id="1192034"/>
    <lineage>
        <taxon>Bacteria</taxon>
        <taxon>Pseudomonadati</taxon>
        <taxon>Myxococcota</taxon>
        <taxon>Polyangia</taxon>
        <taxon>Polyangiales</taxon>
        <taxon>Polyangiaceae</taxon>
        <taxon>Chondromyces</taxon>
    </lineage>
</organism>
<dbReference type="STRING" id="1192034.CAP_6013"/>
<evidence type="ECO:0000256" key="2">
    <source>
        <dbReference type="ARBA" id="ARBA00023002"/>
    </source>
</evidence>
<comment type="caution">
    <text evidence="8">The sequence shown here is derived from an EMBL/GenBank/DDBJ whole genome shotgun (WGS) entry which is preliminary data.</text>
</comment>
<proteinExistence type="inferred from homology"/>